<evidence type="ECO:0000313" key="3">
    <source>
        <dbReference type="Proteomes" id="UP000319160"/>
    </source>
</evidence>
<keyword evidence="3" id="KW-1185">Reference proteome</keyword>
<organism evidence="2 3">
    <name type="scientific">Xylaria flabelliformis</name>
    <dbReference type="NCBI Taxonomy" id="2512241"/>
    <lineage>
        <taxon>Eukaryota</taxon>
        <taxon>Fungi</taxon>
        <taxon>Dikarya</taxon>
        <taxon>Ascomycota</taxon>
        <taxon>Pezizomycotina</taxon>
        <taxon>Sordariomycetes</taxon>
        <taxon>Xylariomycetidae</taxon>
        <taxon>Xylariales</taxon>
        <taxon>Xylariaceae</taxon>
        <taxon>Xylaria</taxon>
    </lineage>
</organism>
<feature type="region of interest" description="Disordered" evidence="1">
    <location>
        <begin position="80"/>
        <end position="109"/>
    </location>
</feature>
<dbReference type="Proteomes" id="UP000319160">
    <property type="component" value="Unassembled WGS sequence"/>
</dbReference>
<protein>
    <submittedName>
        <fullName evidence="2">Uncharacterized protein</fullName>
    </submittedName>
</protein>
<gene>
    <name evidence="2" type="ORF">FHL15_009988</name>
</gene>
<feature type="compositionally biased region" description="Polar residues" evidence="1">
    <location>
        <begin position="82"/>
        <end position="97"/>
    </location>
</feature>
<proteinExistence type="predicted"/>
<comment type="caution">
    <text evidence="2">The sequence shown here is derived from an EMBL/GenBank/DDBJ whole genome shotgun (WGS) entry which is preliminary data.</text>
</comment>
<evidence type="ECO:0000313" key="2">
    <source>
        <dbReference type="EMBL" id="TRX89071.1"/>
    </source>
</evidence>
<reference evidence="3" key="1">
    <citation type="submission" date="2019-06" db="EMBL/GenBank/DDBJ databases">
        <title>Draft genome sequence of the griseofulvin-producing fungus Xylaria cubensis strain G536.</title>
        <authorList>
            <person name="Mead M.E."/>
            <person name="Raja H.A."/>
            <person name="Steenwyk J.L."/>
            <person name="Knowles S.L."/>
            <person name="Oberlies N.H."/>
            <person name="Rokas A."/>
        </authorList>
    </citation>
    <scope>NUCLEOTIDE SEQUENCE [LARGE SCALE GENOMIC DNA]</scope>
    <source>
        <strain evidence="3">G536</strain>
    </source>
</reference>
<evidence type="ECO:0000256" key="1">
    <source>
        <dbReference type="SAM" id="MobiDB-lite"/>
    </source>
</evidence>
<accession>A0A553HM96</accession>
<dbReference type="AlphaFoldDB" id="A0A553HM96"/>
<sequence>MTRNGFARARLVRRRPAANFSSCPSRHHAAALHTVQHVHAHLTQAGSPAMRNNCEPLAAVVSPSTKVYMDLDGSPRWACRGRSSSRVDLSAPKSSAGPNRECGESENAM</sequence>
<name>A0A553HM96_9PEZI</name>
<dbReference type="EMBL" id="VFLP01000074">
    <property type="protein sequence ID" value="TRX89071.1"/>
    <property type="molecule type" value="Genomic_DNA"/>
</dbReference>